<reference evidence="1 2" key="1">
    <citation type="submission" date="2019-01" db="EMBL/GenBank/DDBJ databases">
        <title>Sequencing of cultivated peanut Arachis hypogaea provides insights into genome evolution and oil improvement.</title>
        <authorList>
            <person name="Chen X."/>
        </authorList>
    </citation>
    <scope>NUCLEOTIDE SEQUENCE [LARGE SCALE GENOMIC DNA]</scope>
    <source>
        <strain evidence="2">cv. Fuhuasheng</strain>
        <tissue evidence="1">Leaves</tissue>
    </source>
</reference>
<evidence type="ECO:0000313" key="2">
    <source>
        <dbReference type="Proteomes" id="UP000289738"/>
    </source>
</evidence>
<organism evidence="1 2">
    <name type="scientific">Arachis hypogaea</name>
    <name type="common">Peanut</name>
    <dbReference type="NCBI Taxonomy" id="3818"/>
    <lineage>
        <taxon>Eukaryota</taxon>
        <taxon>Viridiplantae</taxon>
        <taxon>Streptophyta</taxon>
        <taxon>Embryophyta</taxon>
        <taxon>Tracheophyta</taxon>
        <taxon>Spermatophyta</taxon>
        <taxon>Magnoliopsida</taxon>
        <taxon>eudicotyledons</taxon>
        <taxon>Gunneridae</taxon>
        <taxon>Pentapetalae</taxon>
        <taxon>rosids</taxon>
        <taxon>fabids</taxon>
        <taxon>Fabales</taxon>
        <taxon>Fabaceae</taxon>
        <taxon>Papilionoideae</taxon>
        <taxon>50 kb inversion clade</taxon>
        <taxon>dalbergioids sensu lato</taxon>
        <taxon>Dalbergieae</taxon>
        <taxon>Pterocarpus clade</taxon>
        <taxon>Arachis</taxon>
    </lineage>
</organism>
<dbReference type="AlphaFoldDB" id="A0A444Z8V0"/>
<name>A0A444Z8V0_ARAHY</name>
<proteinExistence type="predicted"/>
<gene>
    <name evidence="1" type="ORF">Ahy_B05g079051</name>
</gene>
<sequence>MTYMSRLLSTILDHFANGAPYEGPWHSREFYDLMKLLQFYPSTYNWMIGAMLCFLSKTTNNLHLPCGMGPLFLMCLLSLDFFTEDIITSDMRPEKEYSIN</sequence>
<dbReference type="EMBL" id="SDMP01000015">
    <property type="protein sequence ID" value="RYR10605.1"/>
    <property type="molecule type" value="Genomic_DNA"/>
</dbReference>
<evidence type="ECO:0000313" key="1">
    <source>
        <dbReference type="EMBL" id="RYR10605.1"/>
    </source>
</evidence>
<keyword evidence="2" id="KW-1185">Reference proteome</keyword>
<comment type="caution">
    <text evidence="1">The sequence shown here is derived from an EMBL/GenBank/DDBJ whole genome shotgun (WGS) entry which is preliminary data.</text>
</comment>
<protein>
    <recommendedName>
        <fullName evidence="3">Aminotransferase-like plant mobile domain-containing protein</fullName>
    </recommendedName>
</protein>
<evidence type="ECO:0008006" key="3">
    <source>
        <dbReference type="Google" id="ProtNLM"/>
    </source>
</evidence>
<accession>A0A444Z8V0</accession>
<dbReference type="Proteomes" id="UP000289738">
    <property type="component" value="Chromosome B05"/>
</dbReference>